<accession>A1ZWJ2</accession>
<dbReference type="OrthoDB" id="1048788at2"/>
<feature type="transmembrane region" description="Helical" evidence="1">
    <location>
        <begin position="97"/>
        <end position="118"/>
    </location>
</feature>
<evidence type="ECO:0008006" key="4">
    <source>
        <dbReference type="Google" id="ProtNLM"/>
    </source>
</evidence>
<dbReference type="RefSeq" id="WP_002703181.1">
    <property type="nucleotide sequence ID" value="NZ_AAWS01000052.1"/>
</dbReference>
<feature type="transmembrane region" description="Helical" evidence="1">
    <location>
        <begin position="52"/>
        <end position="77"/>
    </location>
</feature>
<dbReference type="Proteomes" id="UP000004095">
    <property type="component" value="Unassembled WGS sequence"/>
</dbReference>
<reference evidence="2 3" key="1">
    <citation type="submission" date="2007-01" db="EMBL/GenBank/DDBJ databases">
        <authorList>
            <person name="Haygood M."/>
            <person name="Podell S."/>
            <person name="Anderson C."/>
            <person name="Hopkinson B."/>
            <person name="Roe K."/>
            <person name="Barbeau K."/>
            <person name="Gaasterland T."/>
            <person name="Ferriera S."/>
            <person name="Johnson J."/>
            <person name="Kravitz S."/>
            <person name="Beeson K."/>
            <person name="Sutton G."/>
            <person name="Rogers Y.-H."/>
            <person name="Friedman R."/>
            <person name="Frazier M."/>
            <person name="Venter J.C."/>
        </authorList>
    </citation>
    <scope>NUCLEOTIDE SEQUENCE [LARGE SCALE GENOMIC DNA]</scope>
    <source>
        <strain evidence="2 3">ATCC 23134</strain>
    </source>
</reference>
<dbReference type="AlphaFoldDB" id="A1ZWJ2"/>
<sequence length="376" mass="44315">MTFIKKYWKHIIAFSLPIQVLLVQWAAAHPQALERWYTYGFYRFLSKTLRLMFGFMPFAFGQIVFYLLVFGATYWFFKQVYRRIKKRLTWKQFFGKVALHGLFGVSLFYALFMLFWGLNYHRPNLLQTVKLELKKIQPQELEKMCDRLITLTNSSRNEITQDTSQALKIKMTHAEMLRGAVKGYENFAKKFPQYTYEYVSVKSVFVPQLMSWVGNGGIYFPFTGEANVNMDMVDFVLPATICHEMAHQIGVASETEANYIAYLTSQYHPSPVFRYSGNVLALRYAMSALRYTDSTAFKRLRKKFSPGFVHDLRADRAYWQKFRSPLEPISRVFYDLFLKANSQRHGVRSYGLMTHLIMAEFRKNGLKYEIKKRTNE</sequence>
<dbReference type="Pfam" id="PF12725">
    <property type="entry name" value="DUF3810"/>
    <property type="match status" value="1"/>
</dbReference>
<keyword evidence="3" id="KW-1185">Reference proteome</keyword>
<protein>
    <recommendedName>
        <fullName evidence="4">DUF3810 domain-containing protein</fullName>
    </recommendedName>
</protein>
<keyword evidence="1" id="KW-0812">Transmembrane</keyword>
<evidence type="ECO:0000256" key="1">
    <source>
        <dbReference type="SAM" id="Phobius"/>
    </source>
</evidence>
<gene>
    <name evidence="2" type="ORF">M23134_07969</name>
</gene>
<evidence type="ECO:0000313" key="3">
    <source>
        <dbReference type="Proteomes" id="UP000004095"/>
    </source>
</evidence>
<evidence type="ECO:0000313" key="2">
    <source>
        <dbReference type="EMBL" id="EAY25232.1"/>
    </source>
</evidence>
<name>A1ZWJ2_MICM2</name>
<comment type="caution">
    <text evidence="2">The sequence shown here is derived from an EMBL/GenBank/DDBJ whole genome shotgun (WGS) entry which is preliminary data.</text>
</comment>
<dbReference type="EMBL" id="AAWS01000052">
    <property type="protein sequence ID" value="EAY25232.1"/>
    <property type="molecule type" value="Genomic_DNA"/>
</dbReference>
<organism evidence="2 3">
    <name type="scientific">Microscilla marina ATCC 23134</name>
    <dbReference type="NCBI Taxonomy" id="313606"/>
    <lineage>
        <taxon>Bacteria</taxon>
        <taxon>Pseudomonadati</taxon>
        <taxon>Bacteroidota</taxon>
        <taxon>Cytophagia</taxon>
        <taxon>Cytophagales</taxon>
        <taxon>Microscillaceae</taxon>
        <taxon>Microscilla</taxon>
    </lineage>
</organism>
<dbReference type="eggNOG" id="ENOG502Z7T3">
    <property type="taxonomic scope" value="Bacteria"/>
</dbReference>
<dbReference type="InterPro" id="IPR024294">
    <property type="entry name" value="DUF3810"/>
</dbReference>
<keyword evidence="1" id="KW-1133">Transmembrane helix</keyword>
<proteinExistence type="predicted"/>
<keyword evidence="1" id="KW-0472">Membrane</keyword>